<sequence length="184" mass="20780">MKWNRTMSKSKKFKRPKVFSKSNLTVVILAALGLQAYPNFNNSQSTIESNSDVSGESASDKATIIENQIADNFNGRMPCQVSFTDSNIVIKIPKVDIFSFTRNYIPYTLDILRTVKNAKLPNSLKNIKLSVGDNTEIFSLAAIKKANFSKSKIQEFNVGEITSNITKETYENYYKQYLSPLIIK</sequence>
<keyword evidence="3" id="KW-1185">Reference proteome</keyword>
<dbReference type="PATRIC" id="fig|331679.3.peg.1063"/>
<accession>A0A0R2KZ36</accession>
<dbReference type="AlphaFoldDB" id="A0A0R2KZ36"/>
<dbReference type="Proteomes" id="UP000051859">
    <property type="component" value="Unassembled WGS sequence"/>
</dbReference>
<evidence type="ECO:0000256" key="1">
    <source>
        <dbReference type="SAM" id="SignalP"/>
    </source>
</evidence>
<gene>
    <name evidence="2" type="ORF">IV81_GL001053</name>
</gene>
<evidence type="ECO:0000313" key="3">
    <source>
        <dbReference type="Proteomes" id="UP000051859"/>
    </source>
</evidence>
<proteinExistence type="predicted"/>
<feature type="chain" id="PRO_5006419724" evidence="1">
    <location>
        <begin position="37"/>
        <end position="184"/>
    </location>
</feature>
<name>A0A0R2KZ36_9LACO</name>
<dbReference type="EMBL" id="JQBX01000003">
    <property type="protein sequence ID" value="KRN94776.1"/>
    <property type="molecule type" value="Genomic_DNA"/>
</dbReference>
<reference evidence="2 3" key="1">
    <citation type="journal article" date="2015" name="Genome Announc.">
        <title>Expanding the biotechnology potential of lactobacilli through comparative genomics of 213 strains and associated genera.</title>
        <authorList>
            <person name="Sun Z."/>
            <person name="Harris H.M."/>
            <person name="McCann A."/>
            <person name="Guo C."/>
            <person name="Argimon S."/>
            <person name="Zhang W."/>
            <person name="Yang X."/>
            <person name="Jeffery I.B."/>
            <person name="Cooney J.C."/>
            <person name="Kagawa T.F."/>
            <person name="Liu W."/>
            <person name="Song Y."/>
            <person name="Salvetti E."/>
            <person name="Wrobel A."/>
            <person name="Rasinkangas P."/>
            <person name="Parkhill J."/>
            <person name="Rea M.C."/>
            <person name="O'Sullivan O."/>
            <person name="Ritari J."/>
            <person name="Douillard F.P."/>
            <person name="Paul Ross R."/>
            <person name="Yang R."/>
            <person name="Briner A.E."/>
            <person name="Felis G.E."/>
            <person name="de Vos W.M."/>
            <person name="Barrangou R."/>
            <person name="Klaenhammer T.R."/>
            <person name="Caufield P.W."/>
            <person name="Cui Y."/>
            <person name="Zhang H."/>
            <person name="O'Toole P.W."/>
        </authorList>
    </citation>
    <scope>NUCLEOTIDE SEQUENCE [LARGE SCALE GENOMIC DNA]</scope>
    <source>
        <strain evidence="2 3">DSM 18001</strain>
    </source>
</reference>
<feature type="signal peptide" evidence="1">
    <location>
        <begin position="1"/>
        <end position="36"/>
    </location>
</feature>
<comment type="caution">
    <text evidence="2">The sequence shown here is derived from an EMBL/GenBank/DDBJ whole genome shotgun (WGS) entry which is preliminary data.</text>
</comment>
<organism evidence="2 3">
    <name type="scientific">Pediococcus stilesii</name>
    <dbReference type="NCBI Taxonomy" id="331679"/>
    <lineage>
        <taxon>Bacteria</taxon>
        <taxon>Bacillati</taxon>
        <taxon>Bacillota</taxon>
        <taxon>Bacilli</taxon>
        <taxon>Lactobacillales</taxon>
        <taxon>Lactobacillaceae</taxon>
        <taxon>Pediococcus</taxon>
    </lineage>
</organism>
<evidence type="ECO:0000313" key="2">
    <source>
        <dbReference type="EMBL" id="KRN94776.1"/>
    </source>
</evidence>
<protein>
    <submittedName>
        <fullName evidence="2">Uncharacterized protein</fullName>
    </submittedName>
</protein>
<keyword evidence="1" id="KW-0732">Signal</keyword>